<dbReference type="Gene3D" id="2.40.128.20">
    <property type="match status" value="1"/>
</dbReference>
<proteinExistence type="inferred from homology"/>
<evidence type="ECO:0008006" key="4">
    <source>
        <dbReference type="Google" id="ProtNLM"/>
    </source>
</evidence>
<dbReference type="AlphaFoldDB" id="A0A3P7N0K6"/>
<dbReference type="CDD" id="cd00742">
    <property type="entry name" value="FABP"/>
    <property type="match status" value="1"/>
</dbReference>
<dbReference type="InterPro" id="IPR012674">
    <property type="entry name" value="Calycin"/>
</dbReference>
<dbReference type="OrthoDB" id="354351at2759"/>
<organism evidence="2 3">
    <name type="scientific">Dibothriocephalus latus</name>
    <name type="common">Fish tapeworm</name>
    <name type="synonym">Diphyllobothrium latum</name>
    <dbReference type="NCBI Taxonomy" id="60516"/>
    <lineage>
        <taxon>Eukaryota</taxon>
        <taxon>Metazoa</taxon>
        <taxon>Spiralia</taxon>
        <taxon>Lophotrochozoa</taxon>
        <taxon>Platyhelminthes</taxon>
        <taxon>Cestoda</taxon>
        <taxon>Eucestoda</taxon>
        <taxon>Diphyllobothriidea</taxon>
        <taxon>Diphyllobothriidae</taxon>
        <taxon>Dibothriocephalus</taxon>
    </lineage>
</organism>
<dbReference type="Proteomes" id="UP000281553">
    <property type="component" value="Unassembled WGS sequence"/>
</dbReference>
<dbReference type="PRINTS" id="PR00178">
    <property type="entry name" value="FATTYACIDBP"/>
</dbReference>
<sequence length="119" mass="13442">MEGFLGKWKMTDAEGLEPLCTRLGVTTPVAQVEAILNTDMIIERDGDKYYIHNHAAVVDFGLKFKLGEAWDNTTLSGKVVRTEITLEGNTLKWYEHREKPLTVLFVLEGNKITLVSDVF</sequence>
<evidence type="ECO:0000313" key="2">
    <source>
        <dbReference type="EMBL" id="VDN29983.1"/>
    </source>
</evidence>
<comment type="similarity">
    <text evidence="1">Belongs to the calycin superfamily. Fatty-acid binding protein (FABP) family.</text>
</comment>
<accession>A0A3P7N0K6</accession>
<dbReference type="SUPFAM" id="SSF50814">
    <property type="entry name" value="Lipocalins"/>
    <property type="match status" value="1"/>
</dbReference>
<keyword evidence="3" id="KW-1185">Reference proteome</keyword>
<dbReference type="PANTHER" id="PTHR11955">
    <property type="entry name" value="FATTY ACID BINDING PROTEIN"/>
    <property type="match status" value="1"/>
</dbReference>
<dbReference type="InterPro" id="IPR000463">
    <property type="entry name" value="Fatty_acid-bd"/>
</dbReference>
<evidence type="ECO:0000313" key="3">
    <source>
        <dbReference type="Proteomes" id="UP000281553"/>
    </source>
</evidence>
<dbReference type="EMBL" id="UYRU01079323">
    <property type="protein sequence ID" value="VDN29983.1"/>
    <property type="molecule type" value="Genomic_DNA"/>
</dbReference>
<evidence type="ECO:0000256" key="1">
    <source>
        <dbReference type="ARBA" id="ARBA00008390"/>
    </source>
</evidence>
<name>A0A3P7N0K6_DIBLA</name>
<protein>
    <recommendedName>
        <fullName evidence="4">Lipocalin/cytosolic fatty-acid binding domain-containing protein</fullName>
    </recommendedName>
</protein>
<reference evidence="2 3" key="1">
    <citation type="submission" date="2018-11" db="EMBL/GenBank/DDBJ databases">
        <authorList>
            <consortium name="Pathogen Informatics"/>
        </authorList>
    </citation>
    <scope>NUCLEOTIDE SEQUENCE [LARGE SCALE GENOMIC DNA]</scope>
</reference>
<gene>
    <name evidence="2" type="ORF">DILT_LOCUS15458</name>
</gene>
<dbReference type="GO" id="GO:0008289">
    <property type="term" value="F:lipid binding"/>
    <property type="evidence" value="ECO:0007669"/>
    <property type="project" value="UniProtKB-KW"/>
</dbReference>
<dbReference type="InterPro" id="IPR031259">
    <property type="entry name" value="ILBP"/>
</dbReference>